<evidence type="ECO:0000313" key="2">
    <source>
        <dbReference type="EMBL" id="MBH8572585.1"/>
    </source>
</evidence>
<evidence type="ECO:0000256" key="1">
    <source>
        <dbReference type="SAM" id="MobiDB-lite"/>
    </source>
</evidence>
<organism evidence="2 3">
    <name type="scientific">Dendronalium phyllosphericum CENA369</name>
    <dbReference type="NCBI Taxonomy" id="1725256"/>
    <lineage>
        <taxon>Bacteria</taxon>
        <taxon>Bacillati</taxon>
        <taxon>Cyanobacteriota</taxon>
        <taxon>Cyanophyceae</taxon>
        <taxon>Nostocales</taxon>
        <taxon>Nostocaceae</taxon>
        <taxon>Dendronalium</taxon>
        <taxon>Dendronalium phyllosphericum</taxon>
    </lineage>
</organism>
<dbReference type="AlphaFoldDB" id="A0A8J7I350"/>
<dbReference type="EMBL" id="JAECZA010000014">
    <property type="protein sequence ID" value="MBH8572585.1"/>
    <property type="molecule type" value="Genomic_DNA"/>
</dbReference>
<evidence type="ECO:0000313" key="3">
    <source>
        <dbReference type="Proteomes" id="UP000662314"/>
    </source>
</evidence>
<dbReference type="Proteomes" id="UP000662314">
    <property type="component" value="Unassembled WGS sequence"/>
</dbReference>
<gene>
    <name evidence="2" type="ORF">I8752_06070</name>
</gene>
<sequence>MSYVSLLKNIPEVLSQPTGIAAIASLGIHGAIALIVPLMPIDSSKSQQSASTKPVGILELSQADQNRLPQTPNSNQVALQPQLPQLPQQSQLPLQQSQLPLQQSQLPLQQSVPPNLDAQSIVLPPSPPAYMQPISPPIVTNPNDYRISSSSPRRSLQQVPRNDLGFDTSGFNAANKKFTTPISNFSEKELALGESKPLPVDPLPKVSPARIPNDLLNAQPPSPSVAPPITAANSNITRQTTPVSNDTYKVAQNRSQVAPIGEIPKAGDNLTLASESISRQSGVTPKMPNLPTQATQQTIVAQVNSYENLRKAVQREYPHSQEKAVIRDTISTDKPGIEGTVLGYLVVDPEGKVLDIKFQDKSITPDLQLKAREYFNAKAPKGDKQTNRYPFSLRFQNNDNNSAEATQEQKPAVVIPKPLSTSVNGNQPTSTPATSVKPLPALRIRNEQPAPAPITNVKPLPTPAANNTQQPLSVEPSQKLIQKLNEVRQQRQNSNPEK</sequence>
<comment type="caution">
    <text evidence="2">The sequence shown here is derived from an EMBL/GenBank/DDBJ whole genome shotgun (WGS) entry which is preliminary data.</text>
</comment>
<feature type="compositionally biased region" description="Polar residues" evidence="1">
    <location>
        <begin position="419"/>
        <end position="434"/>
    </location>
</feature>
<keyword evidence="3" id="KW-1185">Reference proteome</keyword>
<dbReference type="RefSeq" id="WP_214431404.1">
    <property type="nucleotide sequence ID" value="NZ_CAWPUQ010000046.1"/>
</dbReference>
<protein>
    <recommendedName>
        <fullName evidence="4">TonB C-terminal domain-containing protein</fullName>
    </recommendedName>
</protein>
<accession>A0A8J7I350</accession>
<name>A0A8J7I350_9NOST</name>
<feature type="compositionally biased region" description="Polar residues" evidence="1">
    <location>
        <begin position="394"/>
        <end position="409"/>
    </location>
</feature>
<feature type="region of interest" description="Disordered" evidence="1">
    <location>
        <begin position="378"/>
        <end position="477"/>
    </location>
</feature>
<feature type="compositionally biased region" description="Polar residues" evidence="1">
    <location>
        <begin position="464"/>
        <end position="477"/>
    </location>
</feature>
<proteinExistence type="predicted"/>
<evidence type="ECO:0008006" key="4">
    <source>
        <dbReference type="Google" id="ProtNLM"/>
    </source>
</evidence>
<reference evidence="2 3" key="1">
    <citation type="journal article" date="2021" name="Int. J. Syst. Evol. Microbiol.">
        <title>Amazonocrinis nigriterrae gen. nov., sp. nov., Atlanticothrix silvestris gen. nov., sp. nov. and Dendronalium phyllosphericum gen. nov., sp. nov., nostocacean cyanobacteria from Brazilian environments.</title>
        <authorList>
            <person name="Alvarenga D.O."/>
            <person name="Andreote A.P.D."/>
            <person name="Branco L.H.Z."/>
            <person name="Delbaje E."/>
            <person name="Cruz R.B."/>
            <person name="Varani A.M."/>
            <person name="Fiore M.F."/>
        </authorList>
    </citation>
    <scope>NUCLEOTIDE SEQUENCE [LARGE SCALE GENOMIC DNA]</scope>
    <source>
        <strain evidence="2 3">CENA369</strain>
    </source>
</reference>